<dbReference type="Proteomes" id="UP001499993">
    <property type="component" value="Unassembled WGS sequence"/>
</dbReference>
<name>A0ABP9GI58_9ACTN</name>
<dbReference type="InterPro" id="IPR050204">
    <property type="entry name" value="AraC_XylS_family_regulators"/>
</dbReference>
<keyword evidence="3" id="KW-0804">Transcription</keyword>
<dbReference type="RefSeq" id="WP_345556994.1">
    <property type="nucleotide sequence ID" value="NZ_BAABIK010000015.1"/>
</dbReference>
<keyword evidence="2" id="KW-0238">DNA-binding</keyword>
<dbReference type="SUPFAM" id="SSF46689">
    <property type="entry name" value="Homeodomain-like"/>
    <property type="match status" value="1"/>
</dbReference>
<reference evidence="6" key="1">
    <citation type="journal article" date="2019" name="Int. J. Syst. Evol. Microbiol.">
        <title>The Global Catalogue of Microorganisms (GCM) 10K type strain sequencing project: providing services to taxonomists for standard genome sequencing and annotation.</title>
        <authorList>
            <consortium name="The Broad Institute Genomics Platform"/>
            <consortium name="The Broad Institute Genome Sequencing Center for Infectious Disease"/>
            <person name="Wu L."/>
            <person name="Ma J."/>
        </authorList>
    </citation>
    <scope>NUCLEOTIDE SEQUENCE [LARGE SCALE GENOMIC DNA]</scope>
    <source>
        <strain evidence="6">JCM 18123</strain>
    </source>
</reference>
<keyword evidence="1" id="KW-0805">Transcription regulation</keyword>
<evidence type="ECO:0000259" key="4">
    <source>
        <dbReference type="PROSITE" id="PS01124"/>
    </source>
</evidence>
<evidence type="ECO:0000313" key="6">
    <source>
        <dbReference type="Proteomes" id="UP001499993"/>
    </source>
</evidence>
<dbReference type="Gene3D" id="1.10.10.60">
    <property type="entry name" value="Homeodomain-like"/>
    <property type="match status" value="1"/>
</dbReference>
<evidence type="ECO:0000256" key="1">
    <source>
        <dbReference type="ARBA" id="ARBA00023015"/>
    </source>
</evidence>
<keyword evidence="6" id="KW-1185">Reference proteome</keyword>
<comment type="caution">
    <text evidence="5">The sequence shown here is derived from an EMBL/GenBank/DDBJ whole genome shotgun (WGS) entry which is preliminary data.</text>
</comment>
<accession>A0ABP9GI58</accession>
<dbReference type="PANTHER" id="PTHR46796">
    <property type="entry name" value="HTH-TYPE TRANSCRIPTIONAL ACTIVATOR RHAS-RELATED"/>
    <property type="match status" value="1"/>
</dbReference>
<protein>
    <recommendedName>
        <fullName evidence="4">HTH araC/xylS-type domain-containing protein</fullName>
    </recommendedName>
</protein>
<dbReference type="EMBL" id="BAABIK010000015">
    <property type="protein sequence ID" value="GAA4944257.1"/>
    <property type="molecule type" value="Genomic_DNA"/>
</dbReference>
<dbReference type="PROSITE" id="PS01124">
    <property type="entry name" value="HTH_ARAC_FAMILY_2"/>
    <property type="match status" value="1"/>
</dbReference>
<dbReference type="InterPro" id="IPR018060">
    <property type="entry name" value="HTH_AraC"/>
</dbReference>
<dbReference type="Pfam" id="PF12833">
    <property type="entry name" value="HTH_18"/>
    <property type="match status" value="1"/>
</dbReference>
<dbReference type="SMART" id="SM00342">
    <property type="entry name" value="HTH_ARAC"/>
    <property type="match status" value="1"/>
</dbReference>
<dbReference type="PANTHER" id="PTHR46796:SF15">
    <property type="entry name" value="BLL1074 PROTEIN"/>
    <property type="match status" value="1"/>
</dbReference>
<evidence type="ECO:0000313" key="5">
    <source>
        <dbReference type="EMBL" id="GAA4944257.1"/>
    </source>
</evidence>
<organism evidence="5 6">
    <name type="scientific">Streptomonospora halophila</name>
    <dbReference type="NCBI Taxonomy" id="427369"/>
    <lineage>
        <taxon>Bacteria</taxon>
        <taxon>Bacillati</taxon>
        <taxon>Actinomycetota</taxon>
        <taxon>Actinomycetes</taxon>
        <taxon>Streptosporangiales</taxon>
        <taxon>Nocardiopsidaceae</taxon>
        <taxon>Streptomonospora</taxon>
    </lineage>
</organism>
<feature type="domain" description="HTH araC/xylS-type" evidence="4">
    <location>
        <begin position="171"/>
        <end position="253"/>
    </location>
</feature>
<gene>
    <name evidence="5" type="ORF">GCM10023224_28970</name>
</gene>
<evidence type="ECO:0000256" key="3">
    <source>
        <dbReference type="ARBA" id="ARBA00023163"/>
    </source>
</evidence>
<dbReference type="InterPro" id="IPR009057">
    <property type="entry name" value="Homeodomain-like_sf"/>
</dbReference>
<proteinExistence type="predicted"/>
<sequence>MELGHACREAGIGVVAAGEHTGPPRLHRALPALSTRLVLSLGAPVEIRYDGHTSSMQAVVAGLMRPGKATPSLVLRPHQPTVYVELSPLAMHRLTGVPLGEVDAGGVGADTLLPWLRRLSEELAGRTAGQRERLMRVRLLERLERPDRRAVSRDALEPLKIIGAGAGRVPVDDLARRAHLSPRHLRHVMRTALGIGPKLASRVARLSAAVDRAAEGAGSWAQVAAESGYHDQSHLVRDFRDLMHTTPSAWLAEEGRNLQGWRRPSP</sequence>
<evidence type="ECO:0000256" key="2">
    <source>
        <dbReference type="ARBA" id="ARBA00023125"/>
    </source>
</evidence>